<proteinExistence type="inferred from homology"/>
<dbReference type="GO" id="GO:0045300">
    <property type="term" value="F:stearoyl-[ACP] desaturase activity"/>
    <property type="evidence" value="ECO:0007669"/>
    <property type="project" value="UniProtKB-EC"/>
</dbReference>
<gene>
    <name evidence="10" type="ORF">GT348_04385</name>
</gene>
<evidence type="ECO:0000256" key="9">
    <source>
        <dbReference type="ARBA" id="ARBA00023160"/>
    </source>
</evidence>
<name>A0A6P1NB51_9PROT</name>
<keyword evidence="4" id="KW-0479">Metal-binding</keyword>
<evidence type="ECO:0000256" key="7">
    <source>
        <dbReference type="ARBA" id="ARBA00023004"/>
    </source>
</evidence>
<accession>A0A6P1NB51</accession>
<dbReference type="SUPFAM" id="SSF47240">
    <property type="entry name" value="Ferritin-like"/>
    <property type="match status" value="1"/>
</dbReference>
<dbReference type="EMBL" id="CP047652">
    <property type="protein sequence ID" value="QHI95606.1"/>
    <property type="molecule type" value="Genomic_DNA"/>
</dbReference>
<evidence type="ECO:0000256" key="4">
    <source>
        <dbReference type="ARBA" id="ARBA00022723"/>
    </source>
</evidence>
<dbReference type="KEGG" id="bomb:GT348_04385"/>
<dbReference type="CDD" id="cd00657">
    <property type="entry name" value="Ferritin_like"/>
    <property type="match status" value="1"/>
</dbReference>
<evidence type="ECO:0000256" key="2">
    <source>
        <dbReference type="ARBA" id="ARBA00008749"/>
    </source>
</evidence>
<evidence type="ECO:0000256" key="8">
    <source>
        <dbReference type="ARBA" id="ARBA00023098"/>
    </source>
</evidence>
<keyword evidence="6 10" id="KW-0560">Oxidoreductase</keyword>
<dbReference type="EC" id="1.14.19.2" evidence="10"/>
<keyword evidence="9" id="KW-0275">Fatty acid biosynthesis</keyword>
<dbReference type="GO" id="GO:0006633">
    <property type="term" value="P:fatty acid biosynthetic process"/>
    <property type="evidence" value="ECO:0007669"/>
    <property type="project" value="UniProtKB-KW"/>
</dbReference>
<reference evidence="10 11" key="1">
    <citation type="submission" date="2020-01" db="EMBL/GenBank/DDBJ databases">
        <title>Genome sequencing of strain KACC 21507.</title>
        <authorList>
            <person name="Heo J."/>
            <person name="Kim S.-J."/>
            <person name="Kim J.-S."/>
            <person name="Hong S.-B."/>
            <person name="Kwon S.-W."/>
        </authorList>
    </citation>
    <scope>NUCLEOTIDE SEQUENCE [LARGE SCALE GENOMIC DNA]</scope>
    <source>
        <strain evidence="10 11">KACC 21507</strain>
    </source>
</reference>
<evidence type="ECO:0000256" key="1">
    <source>
        <dbReference type="ARBA" id="ARBA00001954"/>
    </source>
</evidence>
<evidence type="ECO:0000313" key="11">
    <source>
        <dbReference type="Proteomes" id="UP000463975"/>
    </source>
</evidence>
<keyword evidence="3" id="KW-0444">Lipid biosynthesis</keyword>
<sequence length="275" mass="32091">MKHWRIEQMNWEAFDPTKVNPDIVSLIKAASVVERNARDYTEYLKHVFSEDPDFSKAAEHWAEEEIQHGDALGKWASLADPSWDYKDAFERYRTAYKIDTDVSSSIRGSRSGELIARCMVETGTSSFYTSLADATDEPVLKALCKQIAADEYRHFKLFYDHMHRYLDRENLGRWSRLKIALSRVMESEDDELATAYYITNKSSNVAYDHKRYIAAYMARAMKFYQQKHLDRVTAMIFKTTGITPHSKIQKMIAHIVFRLMKWRQKSYARKVGLAA</sequence>
<dbReference type="InterPro" id="IPR009078">
    <property type="entry name" value="Ferritin-like_SF"/>
</dbReference>
<comment type="cofactor">
    <cofactor evidence="1">
        <name>Fe(2+)</name>
        <dbReference type="ChEBI" id="CHEBI:29033"/>
    </cofactor>
</comment>
<dbReference type="RefSeq" id="WP_160618682.1">
    <property type="nucleotide sequence ID" value="NZ_CP047652.1"/>
</dbReference>
<keyword evidence="5" id="KW-0276">Fatty acid metabolism</keyword>
<dbReference type="Pfam" id="PF03405">
    <property type="entry name" value="FA_desaturase_2"/>
    <property type="match status" value="1"/>
</dbReference>
<dbReference type="AlphaFoldDB" id="A0A6P1NB51"/>
<evidence type="ECO:0000313" key="10">
    <source>
        <dbReference type="EMBL" id="QHI95606.1"/>
    </source>
</evidence>
<dbReference type="Proteomes" id="UP000463975">
    <property type="component" value="Chromosome"/>
</dbReference>
<dbReference type="InterPro" id="IPR012348">
    <property type="entry name" value="RNR-like"/>
</dbReference>
<dbReference type="GO" id="GO:0046872">
    <property type="term" value="F:metal ion binding"/>
    <property type="evidence" value="ECO:0007669"/>
    <property type="project" value="UniProtKB-KW"/>
</dbReference>
<keyword evidence="7" id="KW-0408">Iron</keyword>
<keyword evidence="11" id="KW-1185">Reference proteome</keyword>
<comment type="similarity">
    <text evidence="2">Belongs to the fatty acid desaturase type 2 family.</text>
</comment>
<dbReference type="InterPro" id="IPR005067">
    <property type="entry name" value="Fatty_acid_desaturase-2"/>
</dbReference>
<dbReference type="Gene3D" id="1.10.620.20">
    <property type="entry name" value="Ribonucleotide Reductase, subunit A"/>
    <property type="match status" value="1"/>
</dbReference>
<protein>
    <submittedName>
        <fullName evidence="10">Acyl-ACP desaturase</fullName>
        <ecNumber evidence="10">1.14.19.2</ecNumber>
    </submittedName>
</protein>
<evidence type="ECO:0000256" key="5">
    <source>
        <dbReference type="ARBA" id="ARBA00022832"/>
    </source>
</evidence>
<evidence type="ECO:0000256" key="6">
    <source>
        <dbReference type="ARBA" id="ARBA00023002"/>
    </source>
</evidence>
<evidence type="ECO:0000256" key="3">
    <source>
        <dbReference type="ARBA" id="ARBA00022516"/>
    </source>
</evidence>
<keyword evidence="8" id="KW-0443">Lipid metabolism</keyword>
<organism evidence="10 11">
    <name type="scientific">Aristophania vespae</name>
    <dbReference type="NCBI Taxonomy" id="2697033"/>
    <lineage>
        <taxon>Bacteria</taxon>
        <taxon>Pseudomonadati</taxon>
        <taxon>Pseudomonadota</taxon>
        <taxon>Alphaproteobacteria</taxon>
        <taxon>Acetobacterales</taxon>
        <taxon>Acetobacteraceae</taxon>
        <taxon>Aristophania</taxon>
    </lineage>
</organism>